<reference evidence="9" key="1">
    <citation type="submission" date="2021-03" db="EMBL/GenBank/DDBJ databases">
        <title>Taxonomic study of Clostridium polyendosporum from meadow-gley soil under rice.</title>
        <authorList>
            <person name="Kobayashi H."/>
            <person name="Tanizawa Y."/>
            <person name="Yagura M."/>
        </authorList>
    </citation>
    <scope>NUCLEOTIDE SEQUENCE</scope>
    <source>
        <strain evidence="9">JCM 30710</strain>
    </source>
</reference>
<comment type="cofactor">
    <cofactor evidence="8">
        <name>Fe cation</name>
        <dbReference type="ChEBI" id="CHEBI:24875"/>
    </cofactor>
</comment>
<evidence type="ECO:0000256" key="1">
    <source>
        <dbReference type="ARBA" id="ARBA00001967"/>
    </source>
</evidence>
<dbReference type="InterPro" id="IPR050867">
    <property type="entry name" value="NiFe/NiFeSe_hydrgnase_LSU"/>
</dbReference>
<feature type="binding site" evidence="8">
    <location>
        <position position="452"/>
    </location>
    <ligand>
        <name>Fe cation</name>
        <dbReference type="ChEBI" id="CHEBI:24875"/>
    </ligand>
</feature>
<dbReference type="GO" id="GO:0030313">
    <property type="term" value="C:cell envelope"/>
    <property type="evidence" value="ECO:0007669"/>
    <property type="project" value="UniProtKB-SubCell"/>
</dbReference>
<dbReference type="EMBL" id="BOPZ01000002">
    <property type="protein sequence ID" value="GIM27736.1"/>
    <property type="molecule type" value="Genomic_DNA"/>
</dbReference>
<dbReference type="InterPro" id="IPR029014">
    <property type="entry name" value="NiFe-Hase_large"/>
</dbReference>
<feature type="binding site" evidence="8">
    <location>
        <position position="455"/>
    </location>
    <ligand>
        <name>Mg(2+)</name>
        <dbReference type="ChEBI" id="CHEBI:18420"/>
    </ligand>
</feature>
<dbReference type="AlphaFoldDB" id="A0A919VFQ7"/>
<dbReference type="GO" id="GO:0008901">
    <property type="term" value="F:ferredoxin hydrogenase activity"/>
    <property type="evidence" value="ECO:0007669"/>
    <property type="project" value="InterPro"/>
</dbReference>
<dbReference type="Proteomes" id="UP000679179">
    <property type="component" value="Unassembled WGS sequence"/>
</dbReference>
<evidence type="ECO:0000256" key="3">
    <source>
        <dbReference type="ARBA" id="ARBA00009292"/>
    </source>
</evidence>
<evidence type="ECO:0000256" key="7">
    <source>
        <dbReference type="ARBA" id="ARBA00023002"/>
    </source>
</evidence>
<feature type="binding site" evidence="8">
    <location>
        <position position="449"/>
    </location>
    <ligand>
        <name>Ni(2+)</name>
        <dbReference type="ChEBI" id="CHEBI:49786"/>
    </ligand>
</feature>
<feature type="binding site" evidence="8">
    <location>
        <position position="62"/>
    </location>
    <ligand>
        <name>Mg(2+)</name>
        <dbReference type="ChEBI" id="CHEBI:18420"/>
    </ligand>
</feature>
<gene>
    <name evidence="9" type="ORF">CPJCM30710_04020</name>
</gene>
<name>A0A919VFQ7_9CLOT</name>
<accession>A0A919VFQ7</accession>
<evidence type="ECO:0000256" key="5">
    <source>
        <dbReference type="ARBA" id="ARBA00022596"/>
    </source>
</evidence>
<evidence type="ECO:0000313" key="10">
    <source>
        <dbReference type="Proteomes" id="UP000679179"/>
    </source>
</evidence>
<organism evidence="9 10">
    <name type="scientific">Clostridium polyendosporum</name>
    <dbReference type="NCBI Taxonomy" id="69208"/>
    <lineage>
        <taxon>Bacteria</taxon>
        <taxon>Bacillati</taxon>
        <taxon>Bacillota</taxon>
        <taxon>Clostridia</taxon>
        <taxon>Eubacteriales</taxon>
        <taxon>Clostridiaceae</taxon>
        <taxon>Clostridium</taxon>
    </lineage>
</organism>
<keyword evidence="10" id="KW-1185">Reference proteome</keyword>
<feature type="binding site" evidence="8">
    <location>
        <position position="401"/>
    </location>
    <ligand>
        <name>Mg(2+)</name>
        <dbReference type="ChEBI" id="CHEBI:18420"/>
    </ligand>
</feature>
<dbReference type="InterPro" id="IPR018194">
    <property type="entry name" value="Ni-dep_hyd_lsu_Ni_BS"/>
</dbReference>
<dbReference type="PANTHER" id="PTHR42958:SF2">
    <property type="entry name" value="UPTAKE HYDROGENASE LARGE SUBUNIT"/>
    <property type="match status" value="1"/>
</dbReference>
<evidence type="ECO:0000256" key="6">
    <source>
        <dbReference type="ARBA" id="ARBA00022723"/>
    </source>
</evidence>
<dbReference type="RefSeq" id="WP_212902489.1">
    <property type="nucleotide sequence ID" value="NZ_BOPZ01000002.1"/>
</dbReference>
<comment type="caution">
    <text evidence="9">The sequence shown here is derived from an EMBL/GenBank/DDBJ whole genome shotgun (WGS) entry which is preliminary data.</text>
</comment>
<comment type="cofactor">
    <cofactor evidence="1 8">
        <name>Ni(2+)</name>
        <dbReference type="ChEBI" id="CHEBI:49786"/>
    </cofactor>
</comment>
<comment type="subcellular location">
    <subcellularLocation>
        <location evidence="2">Cell envelope</location>
    </subcellularLocation>
</comment>
<dbReference type="InterPro" id="IPR001501">
    <property type="entry name" value="Ni-dep_hyd_lsu"/>
</dbReference>
<dbReference type="NCBIfam" id="NF033181">
    <property type="entry name" value="NiFeSe_hydrog"/>
    <property type="match status" value="1"/>
</dbReference>
<dbReference type="GO" id="GO:0016151">
    <property type="term" value="F:nickel cation binding"/>
    <property type="evidence" value="ECO:0007669"/>
    <property type="project" value="InterPro"/>
</dbReference>
<dbReference type="Pfam" id="PF00374">
    <property type="entry name" value="NiFeSe_Hases"/>
    <property type="match status" value="2"/>
</dbReference>
<keyword evidence="5 8" id="KW-0533">Nickel</keyword>
<protein>
    <submittedName>
        <fullName evidence="9">Periplasmic [NiFeSe] hydrogenase large subunit</fullName>
    </submittedName>
</protein>
<sequence>MATKIKIDPVTRLEGHLKIEVEIDSTNKVISAYSTGNMFRGFEKILIGRDPRDSIHITQRICGLCPVSHSIAAVKAVEDSFKYTPSFNAKLLRNLIQGGNYLSDHILHFYHLALLDYVKGPAKSPWTPGYSGDYRLTDAENQALIDNYLKALEIRRKAHEMTAIFSGKIPHVMSIVPGGVTKQPTSTDINKFKTYLNEITTFIDNQYMNDLNFIANKYSDYYNIGKGCGNLLTYGVFDIDTNGNNLFKSGIYINGSYYSMDLTKIKEYAKYSWYTDASGNLHPSVGKTEPSYGKTGAYSWLKAPRYDGQVFEVGPLARMFMNKEYTRGISVMDRHMARGLETKKLAQQMLTWIDGVSTSTNPYKQLPLPTSGTGVGLTEAPRGALGHWLNFSNKALTNYQVLTPTCWNVSPRDDMSQMGALEQALIGVTIQDINQPIELLRIVHSFDPCTGCSVHVIDPEKNLKAKFVVSTPNPNGVL</sequence>
<keyword evidence="8" id="KW-0408">Iron</keyword>
<dbReference type="Gene3D" id="1.10.645.10">
    <property type="entry name" value="Cytochrome-c3 Hydrogenase, chain B"/>
    <property type="match status" value="1"/>
</dbReference>
<comment type="subunit">
    <text evidence="4">Heterodimer of a large and a small subunit.</text>
</comment>
<proteinExistence type="inferred from homology"/>
<dbReference type="SUPFAM" id="SSF56762">
    <property type="entry name" value="HydB/Nqo4-like"/>
    <property type="match status" value="1"/>
</dbReference>
<keyword evidence="6 8" id="KW-0479">Metal-binding</keyword>
<evidence type="ECO:0000313" key="9">
    <source>
        <dbReference type="EMBL" id="GIM27736.1"/>
    </source>
</evidence>
<evidence type="ECO:0000256" key="2">
    <source>
        <dbReference type="ARBA" id="ARBA00004196"/>
    </source>
</evidence>
<keyword evidence="7" id="KW-0560">Oxidoreductase</keyword>
<dbReference type="PROSITE" id="PS00507">
    <property type="entry name" value="NI_HGENASE_L_1"/>
    <property type="match status" value="1"/>
</dbReference>
<evidence type="ECO:0000256" key="4">
    <source>
        <dbReference type="ARBA" id="ARBA00011771"/>
    </source>
</evidence>
<feature type="binding site" evidence="8">
    <location>
        <position position="65"/>
    </location>
    <ligand>
        <name>Ni(2+)</name>
        <dbReference type="ChEBI" id="CHEBI:49786"/>
    </ligand>
</feature>
<feature type="binding site" evidence="8">
    <location>
        <position position="65"/>
    </location>
    <ligand>
        <name>Fe cation</name>
        <dbReference type="ChEBI" id="CHEBI:24875"/>
    </ligand>
</feature>
<keyword evidence="8" id="KW-0460">Magnesium</keyword>
<comment type="similarity">
    <text evidence="3">Belongs to the [NiFe]/[NiFeSe] hydrogenase large subunit family.</text>
</comment>
<evidence type="ECO:0000256" key="8">
    <source>
        <dbReference type="PIRSR" id="PIRSR601501-1"/>
    </source>
</evidence>
<dbReference type="PANTHER" id="PTHR42958">
    <property type="entry name" value="HYDROGENASE-2 LARGE CHAIN"/>
    <property type="match status" value="1"/>
</dbReference>
<feature type="binding site" evidence="8">
    <location>
        <position position="43"/>
    </location>
    <ligand>
        <name>Mg(2+)</name>
        <dbReference type="ChEBI" id="CHEBI:18420"/>
    </ligand>
</feature>